<name>A0A1M4TLU4_9GAMM</name>
<sequence length="382" mass="42107">MKNAQRIERSQACLFGGAIGDALGAPLEFMDWQTIQQQFGDEGLETFAPAYGGLGRVTDDTQMMLFVAEGMLRSYVRIQECEIYAPIVALHHGLIRWLVTQGEQPVHARIDTQIGLVGDPLLHARRSPARTSLEALAGAPAFGLEARNNSRQCDGLVRVAPIGLFPWGDFLLHHRDRAFSVACELTRCTHGHPCGYLAAGIFAYLVNGMSDDGRRLASLIPDALAFMDSNAWVDFFIERAEEREALPRSQAQLRFLLETVLDFHAQGILPTPAGIEALGRGETAEEALAIALWCALCADDYRQGVLWAVNHGGKSDSTGLLAGNLLGLRFGLQGLPGEWLDTLELHDWLYRLGHDLQWLPKVYIGRGYGAHDAELRECYPDT</sequence>
<dbReference type="GO" id="GO:0016787">
    <property type="term" value="F:hydrolase activity"/>
    <property type="evidence" value="ECO:0007669"/>
    <property type="project" value="UniProtKB-KW"/>
</dbReference>
<comment type="cofactor">
    <cofactor evidence="3">
        <name>Mg(2+)</name>
        <dbReference type="ChEBI" id="CHEBI:18420"/>
    </cofactor>
    <text evidence="3">Binds 2 magnesium ions per subunit.</text>
</comment>
<dbReference type="OrthoDB" id="9798107at2"/>
<dbReference type="AlphaFoldDB" id="A0A1M4TLU4"/>
<dbReference type="InterPro" id="IPR005502">
    <property type="entry name" value="Ribosyl_crysJ1"/>
</dbReference>
<evidence type="ECO:0000256" key="1">
    <source>
        <dbReference type="ARBA" id="ARBA00010702"/>
    </source>
</evidence>
<dbReference type="Gene3D" id="1.10.4080.10">
    <property type="entry name" value="ADP-ribosylation/Crystallin J1"/>
    <property type="match status" value="1"/>
</dbReference>
<dbReference type="Proteomes" id="UP000184346">
    <property type="component" value="Unassembled WGS sequence"/>
</dbReference>
<dbReference type="EMBL" id="FQUJ01000002">
    <property type="protein sequence ID" value="SHE45431.1"/>
    <property type="molecule type" value="Genomic_DNA"/>
</dbReference>
<dbReference type="Pfam" id="PF03747">
    <property type="entry name" value="ADP_ribosyl_GH"/>
    <property type="match status" value="1"/>
</dbReference>
<keyword evidence="3" id="KW-0460">Magnesium</keyword>
<keyword evidence="5" id="KW-1185">Reference proteome</keyword>
<evidence type="ECO:0000313" key="4">
    <source>
        <dbReference type="EMBL" id="SHE45431.1"/>
    </source>
</evidence>
<evidence type="ECO:0000256" key="2">
    <source>
        <dbReference type="ARBA" id="ARBA00022801"/>
    </source>
</evidence>
<evidence type="ECO:0000256" key="3">
    <source>
        <dbReference type="PIRSR" id="PIRSR605502-1"/>
    </source>
</evidence>
<dbReference type="STRING" id="1121942.SAMN02745148_00494"/>
<dbReference type="RefSeq" id="WP_072819353.1">
    <property type="nucleotide sequence ID" value="NZ_FQUJ01000002.1"/>
</dbReference>
<proteinExistence type="inferred from homology"/>
<feature type="binding site" evidence="3">
    <location>
        <position position="59"/>
    </location>
    <ligand>
        <name>Mg(2+)</name>
        <dbReference type="ChEBI" id="CHEBI:18420"/>
        <label>1</label>
    </ligand>
</feature>
<reference evidence="4 5" key="1">
    <citation type="submission" date="2016-11" db="EMBL/GenBank/DDBJ databases">
        <authorList>
            <person name="Jaros S."/>
            <person name="Januszkiewicz K."/>
            <person name="Wedrychowicz H."/>
        </authorList>
    </citation>
    <scope>NUCLEOTIDE SEQUENCE [LARGE SCALE GENOMIC DNA]</scope>
    <source>
        <strain evidence="4 5">DSM 19980</strain>
    </source>
</reference>
<dbReference type="PANTHER" id="PTHR16222:SF24">
    <property type="entry name" value="ADP-RIBOSYLHYDROLASE ARH3"/>
    <property type="match status" value="1"/>
</dbReference>
<accession>A0A1M4TLU4</accession>
<comment type="similarity">
    <text evidence="1">Belongs to the ADP-ribosylglycohydrolase family.</text>
</comment>
<dbReference type="GO" id="GO:0046872">
    <property type="term" value="F:metal ion binding"/>
    <property type="evidence" value="ECO:0007669"/>
    <property type="project" value="UniProtKB-KW"/>
</dbReference>
<feature type="binding site" evidence="3">
    <location>
        <position position="316"/>
    </location>
    <ligand>
        <name>Mg(2+)</name>
        <dbReference type="ChEBI" id="CHEBI:18420"/>
        <label>1</label>
    </ligand>
</feature>
<dbReference type="PANTHER" id="PTHR16222">
    <property type="entry name" value="ADP-RIBOSYLGLYCOHYDROLASE"/>
    <property type="match status" value="1"/>
</dbReference>
<feature type="binding site" evidence="3">
    <location>
        <position position="317"/>
    </location>
    <ligand>
        <name>Mg(2+)</name>
        <dbReference type="ChEBI" id="CHEBI:18420"/>
        <label>1</label>
    </ligand>
</feature>
<dbReference type="SUPFAM" id="SSF101478">
    <property type="entry name" value="ADP-ribosylglycohydrolase"/>
    <property type="match status" value="1"/>
</dbReference>
<feature type="binding site" evidence="3">
    <location>
        <position position="60"/>
    </location>
    <ligand>
        <name>Mg(2+)</name>
        <dbReference type="ChEBI" id="CHEBI:18420"/>
        <label>1</label>
    </ligand>
</feature>
<keyword evidence="3" id="KW-0479">Metal-binding</keyword>
<protein>
    <submittedName>
        <fullName evidence="4">ADP-ribosylglycohydrolase</fullName>
    </submittedName>
</protein>
<keyword evidence="2 4" id="KW-0378">Hydrolase</keyword>
<organism evidence="4 5">
    <name type="scientific">Modicisalibacter ilicicola DSM 19980</name>
    <dbReference type="NCBI Taxonomy" id="1121942"/>
    <lineage>
        <taxon>Bacteria</taxon>
        <taxon>Pseudomonadati</taxon>
        <taxon>Pseudomonadota</taxon>
        <taxon>Gammaproteobacteria</taxon>
        <taxon>Oceanospirillales</taxon>
        <taxon>Halomonadaceae</taxon>
        <taxon>Modicisalibacter</taxon>
    </lineage>
</organism>
<feature type="binding site" evidence="3">
    <location>
        <position position="58"/>
    </location>
    <ligand>
        <name>Mg(2+)</name>
        <dbReference type="ChEBI" id="CHEBI:18420"/>
        <label>1</label>
    </ligand>
</feature>
<evidence type="ECO:0000313" key="5">
    <source>
        <dbReference type="Proteomes" id="UP000184346"/>
    </source>
</evidence>
<dbReference type="InterPro" id="IPR036705">
    <property type="entry name" value="Ribosyl_crysJ1_sf"/>
</dbReference>
<dbReference type="InterPro" id="IPR050792">
    <property type="entry name" value="ADP-ribosylglycohydrolase"/>
</dbReference>
<gene>
    <name evidence="4" type="ORF">SAMN02745148_00494</name>
</gene>